<dbReference type="SUPFAM" id="SSF48371">
    <property type="entry name" value="ARM repeat"/>
    <property type="match status" value="1"/>
</dbReference>
<dbReference type="Pfam" id="PF24436">
    <property type="entry name" value="INTS7_N"/>
    <property type="match status" value="2"/>
</dbReference>
<dbReference type="InterPro" id="IPR054519">
    <property type="entry name" value="INTS7_C"/>
</dbReference>
<accession>A0AAV8ZM44</accession>
<comment type="similarity">
    <text evidence="3">Belongs to the Integrator subunit 7 family.</text>
</comment>
<comment type="subcellular location">
    <subcellularLocation>
        <location evidence="2">Cytoplasm</location>
    </subcellularLocation>
    <subcellularLocation>
        <location evidence="1">Nucleus</location>
    </subcellularLocation>
</comment>
<dbReference type="EMBL" id="JANEYF010001228">
    <property type="protein sequence ID" value="KAJ8965401.1"/>
    <property type="molecule type" value="Genomic_DNA"/>
</dbReference>
<keyword evidence="6" id="KW-0539">Nucleus</keyword>
<evidence type="ECO:0000256" key="2">
    <source>
        <dbReference type="ARBA" id="ARBA00004496"/>
    </source>
</evidence>
<gene>
    <name evidence="10" type="ORF">NQ314_004153</name>
</gene>
<evidence type="ECO:0000259" key="7">
    <source>
        <dbReference type="Pfam" id="PF22965"/>
    </source>
</evidence>
<reference evidence="10" key="1">
    <citation type="journal article" date="2023" name="Insect Mol. Biol.">
        <title>Genome sequencing provides insights into the evolution of gene families encoding plant cell wall-degrading enzymes in longhorned beetles.</title>
        <authorList>
            <person name="Shin N.R."/>
            <person name="Okamura Y."/>
            <person name="Kirsch R."/>
            <person name="Pauchet Y."/>
        </authorList>
    </citation>
    <scope>NUCLEOTIDE SEQUENCE</scope>
    <source>
        <strain evidence="10">RBIC_L_NR</strain>
    </source>
</reference>
<feature type="domain" description="Integrator complex subunit 7 helical bundle" evidence="9">
    <location>
        <begin position="410"/>
        <end position="588"/>
    </location>
</feature>
<dbReference type="Gene3D" id="1.25.10.10">
    <property type="entry name" value="Leucine-rich Repeat Variant"/>
    <property type="match status" value="1"/>
</dbReference>
<dbReference type="InterPro" id="IPR056517">
    <property type="entry name" value="INTS7_HB"/>
</dbReference>
<dbReference type="GO" id="GO:0005737">
    <property type="term" value="C:cytoplasm"/>
    <property type="evidence" value="ECO:0007669"/>
    <property type="project" value="UniProtKB-SubCell"/>
</dbReference>
<dbReference type="Pfam" id="PF22965">
    <property type="entry name" value="INTS7_C"/>
    <property type="match status" value="1"/>
</dbReference>
<evidence type="ECO:0000256" key="4">
    <source>
        <dbReference type="ARBA" id="ARBA00015336"/>
    </source>
</evidence>
<name>A0AAV8ZM44_9CUCU</name>
<evidence type="ECO:0000259" key="9">
    <source>
        <dbReference type="Pfam" id="PF24437"/>
    </source>
</evidence>
<evidence type="ECO:0000256" key="5">
    <source>
        <dbReference type="ARBA" id="ARBA00022490"/>
    </source>
</evidence>
<feature type="domain" description="Integrator complex subunit 7 N-terminal" evidence="8">
    <location>
        <begin position="314"/>
        <end position="409"/>
    </location>
</feature>
<dbReference type="InterPro" id="IPR033060">
    <property type="entry name" value="INTS7"/>
</dbReference>
<evidence type="ECO:0000313" key="11">
    <source>
        <dbReference type="Proteomes" id="UP001162156"/>
    </source>
</evidence>
<sequence>MLGVRVSAFNENGLGEPDQDANSALTELDKGLRSGKVGEQCEAIVRFPKLFEKYPFPILINASLLKLSDVFRMGNNFLRLCVLRVCQQSEKHLDKISNVDEFVRRIYSVIHSNDPIARAVTLRIFGAVAAIIPERQQIHHSIRSSLDSHDSVEVEAAIYAAVQFAAQSKTFAISMCNKVSDMIQGQSTPANMKLQLIPILQYMHHDTNTAAMVRSLCIDLLPGYPAQDFVLVTLNTLTKLAAATLVDIPSQVNLLLNYLKNDPRWEVKSQALEHLYDLAKPGAHLWPPGAIDDIINFVLNAKQTRILTPALRDYTIVICEALGAIGGLKPETLLPLMDTILNLLTALVEVPLPTQLQTHTKTMLCTLIFQTLSGYNWNEHTYNTILNVVNNNNLWANYCIARAAVRYGHHKVAHHIFEGLTEQVSSEHFHFWLVCLKEMSEAEAQLYSEDSETLVTRLDKAIIHYNKAIAALKAASTPSHNLTFQAEYMKIRTEVLQCLVQLIYTCNILCIVPPPAIAATIVQNTRDEYQRHGYITNQLRKCVKDFKNCGDMHWKLYQTAFDADPATLENMQILQQMCVLLEQCVESICISGARVRDEPIEFGSKNIRLESQQLQVEIIKKIVEILTNASLPIPRYFFQVLQSTSVKLAISPQPRVLGEFISVQAGSQLAVKVEGVIQHGMKPGLFRRINEVVITVTSQLQNNPKNKEVLDAKLLEQVSILTQTVTPHKDFFTAQFLLAFPRGGQYLLVVEASVIDEHSNTWKTGPRSSLIVKVPEEAKLTPISVPGMASNANVSQGRFPKRKTTKGLFSEDTMREAVILVIKEGRMIPNYSVIKIFTKEQEDSLAENILICSKMFYGLSTMEVRKPAYEMVTKTKYDVPVKKQLEIAGVEWMASFMHRHQNLSPRLAEGCTNGNRIFNLDETATKTVPGESCVIAERGTKQVCRVTGGEKGILVTICAFISASGNTIPPVMVFPRVHFKDHMLIETPTWHFRVGPTYWLDDGFSLHSKFSSTIIWPL</sequence>
<dbReference type="AlphaFoldDB" id="A0AAV8ZM44"/>
<protein>
    <recommendedName>
        <fullName evidence="4">Integrator complex subunit 7</fullName>
    </recommendedName>
</protein>
<dbReference type="GO" id="GO:0034472">
    <property type="term" value="P:snRNA 3'-end processing"/>
    <property type="evidence" value="ECO:0007669"/>
    <property type="project" value="TreeGrafter"/>
</dbReference>
<dbReference type="PANTHER" id="PTHR13322:SF2">
    <property type="entry name" value="INTEGRATOR COMPLEX SUBUNIT 7"/>
    <property type="match status" value="1"/>
</dbReference>
<dbReference type="InterPro" id="IPR011989">
    <property type="entry name" value="ARM-like"/>
</dbReference>
<keyword evidence="11" id="KW-1185">Reference proteome</keyword>
<evidence type="ECO:0000256" key="3">
    <source>
        <dbReference type="ARBA" id="ARBA00008565"/>
    </source>
</evidence>
<dbReference type="Pfam" id="PF24437">
    <property type="entry name" value="INTS7_HB"/>
    <property type="match status" value="1"/>
</dbReference>
<feature type="domain" description="Integrator complex subunit 7 N-terminal" evidence="8">
    <location>
        <begin position="25"/>
        <end position="311"/>
    </location>
</feature>
<evidence type="ECO:0000256" key="1">
    <source>
        <dbReference type="ARBA" id="ARBA00004123"/>
    </source>
</evidence>
<evidence type="ECO:0000313" key="10">
    <source>
        <dbReference type="EMBL" id="KAJ8965401.1"/>
    </source>
</evidence>
<evidence type="ECO:0000256" key="6">
    <source>
        <dbReference type="ARBA" id="ARBA00023242"/>
    </source>
</evidence>
<keyword evidence="5" id="KW-0963">Cytoplasm</keyword>
<dbReference type="InterPro" id="IPR056516">
    <property type="entry name" value="INTS7_N"/>
</dbReference>
<dbReference type="Proteomes" id="UP001162156">
    <property type="component" value="Unassembled WGS sequence"/>
</dbReference>
<dbReference type="InterPro" id="IPR016024">
    <property type="entry name" value="ARM-type_fold"/>
</dbReference>
<proteinExistence type="inferred from homology"/>
<dbReference type="PANTHER" id="PTHR13322">
    <property type="entry name" value="C1ORF73 PROTEIN"/>
    <property type="match status" value="1"/>
</dbReference>
<evidence type="ECO:0000259" key="8">
    <source>
        <dbReference type="Pfam" id="PF24436"/>
    </source>
</evidence>
<organism evidence="10 11">
    <name type="scientific">Rhamnusium bicolor</name>
    <dbReference type="NCBI Taxonomy" id="1586634"/>
    <lineage>
        <taxon>Eukaryota</taxon>
        <taxon>Metazoa</taxon>
        <taxon>Ecdysozoa</taxon>
        <taxon>Arthropoda</taxon>
        <taxon>Hexapoda</taxon>
        <taxon>Insecta</taxon>
        <taxon>Pterygota</taxon>
        <taxon>Neoptera</taxon>
        <taxon>Endopterygota</taxon>
        <taxon>Coleoptera</taxon>
        <taxon>Polyphaga</taxon>
        <taxon>Cucujiformia</taxon>
        <taxon>Chrysomeloidea</taxon>
        <taxon>Cerambycidae</taxon>
        <taxon>Lepturinae</taxon>
        <taxon>Rhagiini</taxon>
        <taxon>Rhamnusium</taxon>
    </lineage>
</organism>
<comment type="caution">
    <text evidence="10">The sequence shown here is derived from an EMBL/GenBank/DDBJ whole genome shotgun (WGS) entry which is preliminary data.</text>
</comment>
<dbReference type="GO" id="GO:0032039">
    <property type="term" value="C:integrator complex"/>
    <property type="evidence" value="ECO:0007669"/>
    <property type="project" value="InterPro"/>
</dbReference>
<feature type="domain" description="Integrator complex subunit 7 C-terminal" evidence="7">
    <location>
        <begin position="647"/>
        <end position="762"/>
    </location>
</feature>